<evidence type="ECO:0000256" key="1">
    <source>
        <dbReference type="ARBA" id="ARBA00009743"/>
    </source>
</evidence>
<dbReference type="InterPro" id="IPR058502">
    <property type="entry name" value="PLL-like_beta-prop"/>
</dbReference>
<evidence type="ECO:0000256" key="5">
    <source>
        <dbReference type="RuleBase" id="RU361168"/>
    </source>
</evidence>
<organism evidence="9 10">
    <name type="scientific">Umezawaea endophytica</name>
    <dbReference type="NCBI Taxonomy" id="1654476"/>
    <lineage>
        <taxon>Bacteria</taxon>
        <taxon>Bacillati</taxon>
        <taxon>Actinomycetota</taxon>
        <taxon>Actinomycetes</taxon>
        <taxon>Pseudonocardiales</taxon>
        <taxon>Pseudonocardiaceae</taxon>
        <taxon>Umezawaea</taxon>
    </lineage>
</organism>
<comment type="caution">
    <text evidence="9">The sequence shown here is derived from an EMBL/GenBank/DDBJ whole genome shotgun (WGS) entry which is preliminary data.</text>
</comment>
<dbReference type="Gene3D" id="2.120.10.70">
    <property type="entry name" value="Fucose-specific lectin"/>
    <property type="match status" value="2"/>
</dbReference>
<evidence type="ECO:0000256" key="2">
    <source>
        <dbReference type="ARBA" id="ARBA00022729"/>
    </source>
</evidence>
<dbReference type="Pfam" id="PF16499">
    <property type="entry name" value="Melibiase_2"/>
    <property type="match status" value="1"/>
</dbReference>
<evidence type="ECO:0000259" key="8">
    <source>
        <dbReference type="Pfam" id="PF26607"/>
    </source>
</evidence>
<dbReference type="SUPFAM" id="SSF89372">
    <property type="entry name" value="Fucose-specific lectin"/>
    <property type="match status" value="1"/>
</dbReference>
<comment type="similarity">
    <text evidence="1 5">Belongs to the glycosyl hydrolase 27 family.</text>
</comment>
<proteinExistence type="inferred from homology"/>
<dbReference type="Pfam" id="PF26607">
    <property type="entry name" value="DUF8189"/>
    <property type="match status" value="1"/>
</dbReference>
<protein>
    <recommendedName>
        <fullName evidence="5">Alpha-galactosidase</fullName>
        <ecNumber evidence="5">3.2.1.22</ecNumber>
    </recommendedName>
    <alternativeName>
        <fullName evidence="5">Melibiase</fullName>
    </alternativeName>
</protein>
<dbReference type="InterPro" id="IPR013785">
    <property type="entry name" value="Aldolase_TIM"/>
</dbReference>
<comment type="catalytic activity">
    <reaction evidence="5">
        <text>Hydrolysis of terminal, non-reducing alpha-D-galactose residues in alpha-D-galactosides, including galactose oligosaccharides, galactomannans and galactolipids.</text>
        <dbReference type="EC" id="3.2.1.22"/>
    </reaction>
</comment>
<feature type="domain" description="PLL-like beta propeller" evidence="8">
    <location>
        <begin position="465"/>
        <end position="663"/>
    </location>
</feature>
<dbReference type="Gene3D" id="2.60.40.1180">
    <property type="entry name" value="Golgi alpha-mannosidase II"/>
    <property type="match status" value="1"/>
</dbReference>
<dbReference type="GO" id="GO:0005975">
    <property type="term" value="P:carbohydrate metabolic process"/>
    <property type="evidence" value="ECO:0007669"/>
    <property type="project" value="InterPro"/>
</dbReference>
<keyword evidence="5" id="KW-1015">Disulfide bond</keyword>
<gene>
    <name evidence="9" type="ORF">NZH93_44650</name>
</gene>
<dbReference type="PROSITE" id="PS51318">
    <property type="entry name" value="TAT"/>
    <property type="match status" value="1"/>
</dbReference>
<keyword evidence="4 5" id="KW-0326">Glycosidase</keyword>
<dbReference type="Gene3D" id="3.20.20.70">
    <property type="entry name" value="Aldolase class I"/>
    <property type="match status" value="1"/>
</dbReference>
<dbReference type="EMBL" id="JANYMP010000039">
    <property type="protein sequence ID" value="MCS7483969.1"/>
    <property type="molecule type" value="Genomic_DNA"/>
</dbReference>
<evidence type="ECO:0000256" key="6">
    <source>
        <dbReference type="SAM" id="SignalP"/>
    </source>
</evidence>
<dbReference type="InterPro" id="IPR017853">
    <property type="entry name" value="GH"/>
</dbReference>
<sequence>MSYATRRRAVVVLGALVAAMVTALPVAQAGDDQGAPDYYNSGLAATPYLGWNSYYGLGAPTETQVNGVADHLASSGLRDAGYRIVWLDGGWQAPVPRDSSGKLVADPERFPSGIPALVKRLHKQGFKVGIYTEAGAYDGKNCGLGSGGGYYEADAKQFAAWEVDAIKIDFLCGINQGLDPGTAFGEFSAAVAKSGRKMILNVCNPVTWEWGIPHTPAQEAGRSYVFGPRVADSWRTSTDIAFGTAYPNQWASLLRNMDDNAAHPEAAGPGHYNDPDYLLPMRATQWGGYEFTEEESNTQLVMWAQMAAPLVIGSDPRTLPPSMIASLKNPEIIAVDQDPLGIQGVRVDDSPVGNVYSKVLSGRGKRSVVLLNRSDAPAEMTVRFPSAGLTGSAKVRDLRARADRGRFTDSYTTTVPAHGTAMLKLTGTDLVPGADLGGAPSASPALVRFDDANALSFIRGAAGDLQVSKKSGASWSGKWSSLGGPRGGRILGQPAAYGSAGGRVDVFVRGTDNAVHQRTLQDGRWREWVRLGGTATDSPTVAFTSPDHWTLTTRGADGKVWQRSNTGGWSTLDAPGGQPVYGRPSAVVVDGAVHVAVRTADDAVWERVRDAAGTWGAWTDLGGVVSGSPTLLSTEGRVHLFARASDYTLWQRTFADGSWGGWFKRGEFPSNAFTGALGVAAGANGSAWLAVRGSDGRVHQSVL</sequence>
<dbReference type="InterPro" id="IPR006311">
    <property type="entry name" value="TAT_signal"/>
</dbReference>
<evidence type="ECO:0000313" key="9">
    <source>
        <dbReference type="EMBL" id="MCS7483969.1"/>
    </source>
</evidence>
<feature type="chain" id="PRO_5040754155" description="Alpha-galactosidase" evidence="6">
    <location>
        <begin position="30"/>
        <end position="703"/>
    </location>
</feature>
<dbReference type="PANTHER" id="PTHR11452">
    <property type="entry name" value="ALPHA-GALACTOSIDASE/ALPHA-N-ACETYLGALACTOSAMINIDASE"/>
    <property type="match status" value="1"/>
</dbReference>
<dbReference type="PRINTS" id="PR00740">
    <property type="entry name" value="GLHYDRLASE27"/>
</dbReference>
<name>A0A9X2VXT1_9PSEU</name>
<accession>A0A9X2VXT1</accession>
<dbReference type="InterPro" id="IPR013780">
    <property type="entry name" value="Glyco_hydro_b"/>
</dbReference>
<dbReference type="RefSeq" id="WP_259629421.1">
    <property type="nucleotide sequence ID" value="NZ_JANYMP010000039.1"/>
</dbReference>
<feature type="signal peptide" evidence="6">
    <location>
        <begin position="1"/>
        <end position="29"/>
    </location>
</feature>
<dbReference type="AlphaFoldDB" id="A0A9X2VXT1"/>
<dbReference type="SUPFAM" id="SSF51445">
    <property type="entry name" value="(Trans)glycosidases"/>
    <property type="match status" value="1"/>
</dbReference>
<feature type="domain" description="Alpha galactosidase C-terminal" evidence="7">
    <location>
        <begin position="355"/>
        <end position="425"/>
    </location>
</feature>
<dbReference type="Proteomes" id="UP001141259">
    <property type="component" value="Unassembled WGS sequence"/>
</dbReference>
<dbReference type="PANTHER" id="PTHR11452:SF75">
    <property type="entry name" value="ALPHA-GALACTOSIDASE MEL1"/>
    <property type="match status" value="1"/>
</dbReference>
<dbReference type="GO" id="GO:0004557">
    <property type="term" value="F:alpha-galactosidase activity"/>
    <property type="evidence" value="ECO:0007669"/>
    <property type="project" value="UniProtKB-EC"/>
</dbReference>
<dbReference type="SUPFAM" id="SSF51011">
    <property type="entry name" value="Glycosyl hydrolase domain"/>
    <property type="match status" value="1"/>
</dbReference>
<dbReference type="CDD" id="cd14792">
    <property type="entry name" value="GH27"/>
    <property type="match status" value="1"/>
</dbReference>
<dbReference type="InterPro" id="IPR002241">
    <property type="entry name" value="Glyco_hydro_27"/>
</dbReference>
<reference evidence="9" key="1">
    <citation type="submission" date="2022-08" db="EMBL/GenBank/DDBJ databases">
        <authorList>
            <person name="Tistechok S."/>
            <person name="Samborskyy M."/>
            <person name="Roman I."/>
        </authorList>
    </citation>
    <scope>NUCLEOTIDE SEQUENCE</scope>
    <source>
        <strain evidence="9">DSM 103496</strain>
    </source>
</reference>
<dbReference type="InterPro" id="IPR041233">
    <property type="entry name" value="Melibiase_C"/>
</dbReference>
<keyword evidence="2 6" id="KW-0732">Signal</keyword>
<keyword evidence="3 5" id="KW-0378">Hydrolase</keyword>
<keyword evidence="10" id="KW-1185">Reference proteome</keyword>
<evidence type="ECO:0000256" key="3">
    <source>
        <dbReference type="ARBA" id="ARBA00022801"/>
    </source>
</evidence>
<evidence type="ECO:0000259" key="7">
    <source>
        <dbReference type="Pfam" id="PF17801"/>
    </source>
</evidence>
<dbReference type="Pfam" id="PF17801">
    <property type="entry name" value="Melibiase_C"/>
    <property type="match status" value="1"/>
</dbReference>
<dbReference type="EC" id="3.2.1.22" evidence="5"/>
<evidence type="ECO:0000313" key="10">
    <source>
        <dbReference type="Proteomes" id="UP001141259"/>
    </source>
</evidence>
<evidence type="ECO:0000256" key="4">
    <source>
        <dbReference type="ARBA" id="ARBA00023295"/>
    </source>
</evidence>